<organism evidence="10 11">
    <name type="scientific">Xiashengella succiniciproducens</name>
    <dbReference type="NCBI Taxonomy" id="2949635"/>
    <lineage>
        <taxon>Bacteria</taxon>
        <taxon>Pseudomonadati</taxon>
        <taxon>Bacteroidota</taxon>
        <taxon>Bacteroidia</taxon>
        <taxon>Marinilabiliales</taxon>
        <taxon>Marinilabiliaceae</taxon>
        <taxon>Xiashengella</taxon>
    </lineage>
</organism>
<dbReference type="InterPro" id="IPR026902">
    <property type="entry name" value="RnfC_N"/>
</dbReference>
<sequence length="448" mass="47844">MLKTFSLGGIHPEENKLTADRAIEVLPVPPVVMVPVTQHIGAPAKVEVKKGDKVKVGQVIARAGGMVSANVHSPVSGTVNKIDDIVDASGYRRTAVIIDTEGDEWEDGIDRSTTIKKEITASPEEIVTGIAEAGIVGLGGATFPSHVKLTPPPGRKCEVLIINGVECEPYLTSDHRLMLEKGEEIIIGIQILMRALNVNKAIIGIENNKPDAIRHMQELCNGNKGISVQPLKVKYPQGGEKQLIDACIGRQVPSGKLPIEVGAVVHNVGTAFAVYEAIQKNKPLVERVVTVTGKSVAKPGNFLCRIGTPISVLIEAAGGLPEDTGKIISGGPMMGKALTSTDIPVVKGSSGILLIPQEIASRPKYQACIRCAKCVSACSMGLSPYLLMTMSEKAMWEEAEEEKVLDCIECGSCSYICPAGRPLLDYIRLGKNKVGQLVRKRTAQVQKN</sequence>
<dbReference type="Pfam" id="PF10531">
    <property type="entry name" value="SLBB"/>
    <property type="match status" value="1"/>
</dbReference>
<dbReference type="KEGG" id="alkq:M9189_04375"/>
<dbReference type="InterPro" id="IPR019554">
    <property type="entry name" value="Soluble_ligand-bd"/>
</dbReference>
<evidence type="ECO:0000313" key="10">
    <source>
        <dbReference type="EMBL" id="URW80585.1"/>
    </source>
</evidence>
<dbReference type="NCBIfam" id="TIGR01945">
    <property type="entry name" value="rnfC"/>
    <property type="match status" value="1"/>
</dbReference>
<dbReference type="Pfam" id="PF13375">
    <property type="entry name" value="RnfC_N"/>
    <property type="match status" value="1"/>
</dbReference>
<feature type="domain" description="4Fe-4S ferredoxin-type" evidence="9">
    <location>
        <begin position="395"/>
        <end position="427"/>
    </location>
</feature>
<dbReference type="Gene3D" id="3.40.50.11540">
    <property type="entry name" value="NADH-ubiquinone oxidoreductase 51kDa subunit"/>
    <property type="match status" value="1"/>
</dbReference>
<dbReference type="GO" id="GO:0022900">
    <property type="term" value="P:electron transport chain"/>
    <property type="evidence" value="ECO:0007669"/>
    <property type="project" value="UniProtKB-UniRule"/>
</dbReference>
<dbReference type="GO" id="GO:0051539">
    <property type="term" value="F:4 iron, 4 sulfur cluster binding"/>
    <property type="evidence" value="ECO:0007669"/>
    <property type="project" value="UniProtKB-KW"/>
</dbReference>
<protein>
    <recommendedName>
        <fullName evidence="8">Ion-translocating oxidoreductase complex subunit C</fullName>
        <ecNumber evidence="8">7.-.-.-</ecNumber>
    </recommendedName>
    <alternativeName>
        <fullName evidence="8">Rnf electron transport complex subunit C</fullName>
    </alternativeName>
</protein>
<dbReference type="PANTHER" id="PTHR43034:SF2">
    <property type="entry name" value="ION-TRANSLOCATING OXIDOREDUCTASE COMPLEX SUBUNIT C"/>
    <property type="match status" value="1"/>
</dbReference>
<keyword evidence="5 8" id="KW-0249">Electron transport</keyword>
<dbReference type="GO" id="GO:0046872">
    <property type="term" value="F:metal ion binding"/>
    <property type="evidence" value="ECO:0007669"/>
    <property type="project" value="UniProtKB-KW"/>
</dbReference>
<evidence type="ECO:0000256" key="8">
    <source>
        <dbReference type="HAMAP-Rule" id="MF_00461"/>
    </source>
</evidence>
<dbReference type="Gene3D" id="3.30.70.20">
    <property type="match status" value="1"/>
</dbReference>
<dbReference type="HAMAP" id="MF_00461">
    <property type="entry name" value="RsxC_RnfC"/>
    <property type="match status" value="1"/>
</dbReference>
<dbReference type="EC" id="7.-.-.-" evidence="8"/>
<dbReference type="Pfam" id="PF01512">
    <property type="entry name" value="Complex1_51K"/>
    <property type="match status" value="1"/>
</dbReference>
<reference evidence="10" key="1">
    <citation type="submission" date="2022-05" db="EMBL/GenBank/DDBJ databases">
        <authorList>
            <person name="Sun X."/>
        </authorList>
    </citation>
    <scope>NUCLEOTIDE SEQUENCE</scope>
    <source>
        <strain evidence="10">Ai-910</strain>
    </source>
</reference>
<comment type="subunit">
    <text evidence="8">The complex is composed of six subunits: RnfA, RnfB, RnfC, RnfD, RnfE and RnfG.</text>
</comment>
<comment type="subcellular location">
    <subcellularLocation>
        <location evidence="8">Cell membrane</location>
        <topology evidence="8">Peripheral membrane protein</topology>
    </subcellularLocation>
</comment>
<dbReference type="RefSeq" id="WP_250724906.1">
    <property type="nucleotide sequence ID" value="NZ_CP098400.1"/>
</dbReference>
<comment type="similarity">
    <text evidence="8">Belongs to the 4Fe4S bacterial-type ferredoxin family. RnfC subfamily.</text>
</comment>
<dbReference type="NCBIfam" id="NF003454">
    <property type="entry name" value="PRK05035.1"/>
    <property type="match status" value="1"/>
</dbReference>
<name>A0A9J6ZSM3_9BACT</name>
<dbReference type="PROSITE" id="PS00198">
    <property type="entry name" value="4FE4S_FER_1"/>
    <property type="match status" value="1"/>
</dbReference>
<dbReference type="InterPro" id="IPR010208">
    <property type="entry name" value="Ion_transpt_RnfC/RsxC"/>
</dbReference>
<comment type="cofactor">
    <cofactor evidence="8">
        <name>[4Fe-4S] cluster</name>
        <dbReference type="ChEBI" id="CHEBI:49883"/>
    </cofactor>
    <text evidence="8">Binds 2 [4Fe-4S] clusters per subunit.</text>
</comment>
<proteinExistence type="inferred from homology"/>
<feature type="binding site" evidence="8">
    <location>
        <position position="417"/>
    </location>
    <ligand>
        <name>[4Fe-4S] cluster</name>
        <dbReference type="ChEBI" id="CHEBI:49883"/>
        <label>1</label>
    </ligand>
</feature>
<feature type="binding site" evidence="8">
    <location>
        <position position="368"/>
    </location>
    <ligand>
        <name>[4Fe-4S] cluster</name>
        <dbReference type="ChEBI" id="CHEBI:49883"/>
        <label>1</label>
    </ligand>
</feature>
<evidence type="ECO:0000256" key="3">
    <source>
        <dbReference type="ARBA" id="ARBA00022723"/>
    </source>
</evidence>
<dbReference type="InterPro" id="IPR017896">
    <property type="entry name" value="4Fe4S_Fe-S-bd"/>
</dbReference>
<feature type="binding site" evidence="8">
    <location>
        <position position="410"/>
    </location>
    <ligand>
        <name>[4Fe-4S] cluster</name>
        <dbReference type="ChEBI" id="CHEBI:49883"/>
        <label>2</label>
    </ligand>
</feature>
<keyword evidence="8" id="KW-1278">Translocase</keyword>
<dbReference type="InterPro" id="IPR011538">
    <property type="entry name" value="Nuo51_FMN-bd"/>
</dbReference>
<evidence type="ECO:0000256" key="5">
    <source>
        <dbReference type="ARBA" id="ARBA00022982"/>
    </source>
</evidence>
<feature type="binding site" evidence="8">
    <location>
        <position position="413"/>
    </location>
    <ligand>
        <name>[4Fe-4S] cluster</name>
        <dbReference type="ChEBI" id="CHEBI:49883"/>
        <label>2</label>
    </ligand>
</feature>
<dbReference type="PROSITE" id="PS51379">
    <property type="entry name" value="4FE4S_FER_2"/>
    <property type="match status" value="1"/>
</dbReference>
<keyword evidence="8" id="KW-1003">Cell membrane</keyword>
<keyword evidence="6 8" id="KW-0408">Iron</keyword>
<dbReference type="AlphaFoldDB" id="A0A9J6ZSM3"/>
<dbReference type="SUPFAM" id="SSF142019">
    <property type="entry name" value="Nqo1 FMN-binding domain-like"/>
    <property type="match status" value="1"/>
</dbReference>
<keyword evidence="8" id="KW-0472">Membrane</keyword>
<dbReference type="InterPro" id="IPR017900">
    <property type="entry name" value="4Fe4S_Fe_S_CS"/>
</dbReference>
<evidence type="ECO:0000259" key="9">
    <source>
        <dbReference type="PROSITE" id="PS51379"/>
    </source>
</evidence>
<keyword evidence="2 8" id="KW-0004">4Fe-4S</keyword>
<keyword evidence="4 8" id="KW-0677">Repeat</keyword>
<dbReference type="SUPFAM" id="SSF46548">
    <property type="entry name" value="alpha-helical ferredoxin"/>
    <property type="match status" value="1"/>
</dbReference>
<feature type="binding site" evidence="8">
    <location>
        <position position="378"/>
    </location>
    <ligand>
        <name>[4Fe-4S] cluster</name>
        <dbReference type="ChEBI" id="CHEBI:49883"/>
        <label>2</label>
    </ligand>
</feature>
<feature type="binding site" evidence="8">
    <location>
        <position position="371"/>
    </location>
    <ligand>
        <name>[4Fe-4S] cluster</name>
        <dbReference type="ChEBI" id="CHEBI:49883"/>
        <label>1</label>
    </ligand>
</feature>
<dbReference type="GO" id="GO:0009055">
    <property type="term" value="F:electron transfer activity"/>
    <property type="evidence" value="ECO:0007669"/>
    <property type="project" value="InterPro"/>
</dbReference>
<feature type="binding site" evidence="8">
    <location>
        <position position="374"/>
    </location>
    <ligand>
        <name>[4Fe-4S] cluster</name>
        <dbReference type="ChEBI" id="CHEBI:49883"/>
        <label>1</label>
    </ligand>
</feature>
<dbReference type="Pfam" id="PF13237">
    <property type="entry name" value="Fer4_10"/>
    <property type="match status" value="1"/>
</dbReference>
<evidence type="ECO:0000313" key="11">
    <source>
        <dbReference type="Proteomes" id="UP001056426"/>
    </source>
</evidence>
<comment type="function">
    <text evidence="8">Part of a membrane-bound complex that couples electron transfer with translocation of ions across the membrane.</text>
</comment>
<dbReference type="PANTHER" id="PTHR43034">
    <property type="entry name" value="ION-TRANSLOCATING OXIDOREDUCTASE COMPLEX SUBUNIT C"/>
    <property type="match status" value="1"/>
</dbReference>
<dbReference type="GO" id="GO:0005886">
    <property type="term" value="C:plasma membrane"/>
    <property type="evidence" value="ECO:0007669"/>
    <property type="project" value="UniProtKB-SubCell"/>
</dbReference>
<evidence type="ECO:0000256" key="1">
    <source>
        <dbReference type="ARBA" id="ARBA00022448"/>
    </source>
</evidence>
<evidence type="ECO:0000256" key="7">
    <source>
        <dbReference type="ARBA" id="ARBA00023014"/>
    </source>
</evidence>
<accession>A0A9J6ZSM3</accession>
<dbReference type="EMBL" id="CP098400">
    <property type="protein sequence ID" value="URW80585.1"/>
    <property type="molecule type" value="Genomic_DNA"/>
</dbReference>
<keyword evidence="11" id="KW-1185">Reference proteome</keyword>
<evidence type="ECO:0000256" key="6">
    <source>
        <dbReference type="ARBA" id="ARBA00023004"/>
    </source>
</evidence>
<dbReference type="InterPro" id="IPR037225">
    <property type="entry name" value="Nuo51_FMN-bd_sf"/>
</dbReference>
<keyword evidence="1 8" id="KW-0813">Transport</keyword>
<gene>
    <name evidence="10" type="primary">rsxC</name>
    <name evidence="8" type="synonym">rnfC</name>
    <name evidence="10" type="ORF">M9189_04375</name>
</gene>
<dbReference type="Proteomes" id="UP001056426">
    <property type="component" value="Chromosome"/>
</dbReference>
<evidence type="ECO:0000256" key="4">
    <source>
        <dbReference type="ARBA" id="ARBA00022737"/>
    </source>
</evidence>
<evidence type="ECO:0000256" key="2">
    <source>
        <dbReference type="ARBA" id="ARBA00022485"/>
    </source>
</evidence>
<reference evidence="10" key="2">
    <citation type="submission" date="2022-06" db="EMBL/GenBank/DDBJ databases">
        <title>Xiashengella guii gen. nov. sp. nov., a bacterium isolated form anaerobic digestion tank.</title>
        <authorList>
            <person name="Huang H."/>
        </authorList>
    </citation>
    <scope>NUCLEOTIDE SEQUENCE</scope>
    <source>
        <strain evidence="10">Ai-910</strain>
    </source>
</reference>
<feature type="binding site" evidence="8">
    <location>
        <position position="407"/>
    </location>
    <ligand>
        <name>[4Fe-4S] cluster</name>
        <dbReference type="ChEBI" id="CHEBI:49883"/>
        <label>2</label>
    </ligand>
</feature>
<keyword evidence="7 8" id="KW-0411">Iron-sulfur</keyword>
<keyword evidence="3 8" id="KW-0479">Metal-binding</keyword>